<dbReference type="EMBL" id="CABEEZ010000026">
    <property type="protein sequence ID" value="VTR21881.1"/>
    <property type="molecule type" value="Genomic_DNA"/>
</dbReference>
<dbReference type="GeneID" id="30321789"/>
<gene>
    <name evidence="1" type="ORF">NCTC12965_01391</name>
</gene>
<evidence type="ECO:0000313" key="1">
    <source>
        <dbReference type="EMBL" id="VTR21881.1"/>
    </source>
</evidence>
<protein>
    <submittedName>
        <fullName evidence="1">Uncharacterized protein</fullName>
    </submittedName>
</protein>
<dbReference type="AlphaFoldDB" id="A0A0F7D2E5"/>
<dbReference type="RefSeq" id="WP_024485887.1">
    <property type="nucleotide sequence ID" value="NZ_CAMISF010000001.1"/>
</dbReference>
<sequence length="72" mass="7635">MKKTYWTLSVVIGLVLSSFFTSGAGIGVNSLYSAPAGISKLIVSVFFSIAVIIVIHKFIFAILQKPPSMDGG</sequence>
<accession>A0A0F7D2E5</accession>
<organism evidence="1">
    <name type="scientific">Serratia fonticola</name>
    <dbReference type="NCBI Taxonomy" id="47917"/>
    <lineage>
        <taxon>Bacteria</taxon>
        <taxon>Pseudomonadati</taxon>
        <taxon>Pseudomonadota</taxon>
        <taxon>Gammaproteobacteria</taxon>
        <taxon>Enterobacterales</taxon>
        <taxon>Yersiniaceae</taxon>
        <taxon>Serratia</taxon>
    </lineage>
</organism>
<dbReference type="KEGG" id="sfw:WN53_16570"/>
<name>A0A0F7D2E5_SERFO</name>
<reference evidence="1" key="1">
    <citation type="submission" date="2019-05" db="EMBL/GenBank/DDBJ databases">
        <authorList>
            <consortium name="Pathogen Informatics"/>
        </authorList>
    </citation>
    <scope>NUCLEOTIDE SEQUENCE [LARGE SCALE GENOMIC DNA]</scope>
    <source>
        <strain evidence="1">NCTC12965</strain>
    </source>
</reference>
<proteinExistence type="predicted"/>